<proteinExistence type="predicted"/>
<dbReference type="AlphaFoldDB" id="G6Y3W0"/>
<organism evidence="1 2">
    <name type="scientific">Mesorhizobium amorphae CCNWGS0123</name>
    <dbReference type="NCBI Taxonomy" id="1082933"/>
    <lineage>
        <taxon>Bacteria</taxon>
        <taxon>Pseudomonadati</taxon>
        <taxon>Pseudomonadota</taxon>
        <taxon>Alphaproteobacteria</taxon>
        <taxon>Hyphomicrobiales</taxon>
        <taxon>Phyllobacteriaceae</taxon>
        <taxon>Mesorhizobium</taxon>
    </lineage>
</organism>
<protein>
    <submittedName>
        <fullName evidence="1">Uncharacterized protein</fullName>
    </submittedName>
</protein>
<evidence type="ECO:0000313" key="2">
    <source>
        <dbReference type="Proteomes" id="UP000002949"/>
    </source>
</evidence>
<sequence length="38" mass="4064">MAAGLTLQFLAPTNVGERWLGEAETERGISTTTATQLQ</sequence>
<keyword evidence="2" id="KW-1185">Reference proteome</keyword>
<accession>G6Y3W0</accession>
<dbReference type="EMBL" id="AGSN01000038">
    <property type="protein sequence ID" value="EHH13574.1"/>
    <property type="molecule type" value="Genomic_DNA"/>
</dbReference>
<name>G6Y3W0_9HYPH</name>
<evidence type="ECO:0000313" key="1">
    <source>
        <dbReference type="EMBL" id="EHH13574.1"/>
    </source>
</evidence>
<gene>
    <name evidence="1" type="ORF">MEA186_03064</name>
</gene>
<reference evidence="1 2" key="1">
    <citation type="journal article" date="2012" name="J. Bacteriol.">
        <title>Draft Genome Sequence of Plant Growth-Promoting Rhizobium Mesorhizobium amorphae, Isolated from Zinc-Lead Mine Tailings.</title>
        <authorList>
            <person name="Hao X."/>
            <person name="Lin Y."/>
            <person name="Johnstone L."/>
            <person name="Baltrus D.A."/>
            <person name="Miller S.J."/>
            <person name="Wei G."/>
            <person name="Rensing C."/>
        </authorList>
    </citation>
    <scope>NUCLEOTIDE SEQUENCE [LARGE SCALE GENOMIC DNA]</scope>
    <source>
        <strain evidence="1 2">CCNWGS0123</strain>
    </source>
</reference>
<dbReference type="Proteomes" id="UP000002949">
    <property type="component" value="Unassembled WGS sequence"/>
</dbReference>